<dbReference type="InterPro" id="IPR001647">
    <property type="entry name" value="HTH_TetR"/>
</dbReference>
<dbReference type="Proteomes" id="UP000604475">
    <property type="component" value="Unassembled WGS sequence"/>
</dbReference>
<name>A0A937RED5_9ACTN</name>
<dbReference type="InterPro" id="IPR009057">
    <property type="entry name" value="Homeodomain-like_sf"/>
</dbReference>
<gene>
    <name evidence="4" type="ORF">I7412_01625</name>
</gene>
<dbReference type="Pfam" id="PF00440">
    <property type="entry name" value="TetR_N"/>
    <property type="match status" value="1"/>
</dbReference>
<feature type="domain" description="HTH tetR-type" evidence="3">
    <location>
        <begin position="27"/>
        <end position="87"/>
    </location>
</feature>
<proteinExistence type="predicted"/>
<keyword evidence="1 2" id="KW-0238">DNA-binding</keyword>
<evidence type="ECO:0000256" key="2">
    <source>
        <dbReference type="PROSITE-ProRule" id="PRU00335"/>
    </source>
</evidence>
<comment type="caution">
    <text evidence="4">The sequence shown here is derived from an EMBL/GenBank/DDBJ whole genome shotgun (WGS) entry which is preliminary data.</text>
</comment>
<evidence type="ECO:0000313" key="4">
    <source>
        <dbReference type="EMBL" id="MBL7625899.1"/>
    </source>
</evidence>
<evidence type="ECO:0000256" key="1">
    <source>
        <dbReference type="ARBA" id="ARBA00023125"/>
    </source>
</evidence>
<dbReference type="RefSeq" id="WP_203005545.1">
    <property type="nucleotide sequence ID" value="NZ_JADWYU010000149.1"/>
</dbReference>
<dbReference type="PROSITE" id="PS50977">
    <property type="entry name" value="HTH_TETR_2"/>
    <property type="match status" value="1"/>
</dbReference>
<dbReference type="AlphaFoldDB" id="A0A937RED5"/>
<evidence type="ECO:0000313" key="5">
    <source>
        <dbReference type="Proteomes" id="UP000604475"/>
    </source>
</evidence>
<accession>A0A937RED5</accession>
<organism evidence="4 5">
    <name type="scientific">Frankia nepalensis</name>
    <dbReference type="NCBI Taxonomy" id="1836974"/>
    <lineage>
        <taxon>Bacteria</taxon>
        <taxon>Bacillati</taxon>
        <taxon>Actinomycetota</taxon>
        <taxon>Actinomycetes</taxon>
        <taxon>Frankiales</taxon>
        <taxon>Frankiaceae</taxon>
        <taxon>Frankia</taxon>
    </lineage>
</organism>
<protein>
    <submittedName>
        <fullName evidence="4">TetR/AcrR family transcriptional regulator</fullName>
    </submittedName>
</protein>
<keyword evidence="5" id="KW-1185">Reference proteome</keyword>
<sequence>MRQVGTSAVIVPTTLSAKGTRLNRRGLATRGRILRVAVELLSNGGPDTVSANLIAREAGVTWGTIQHQFGEADGVWAAVIEHVSTQQDFLLDTDHLATLALPARLEAIVGQVWAWLDWPSSRAVRTLRLYLPRDMASLERDFPRTAAALTAWDIQWTAAWDLAFDGLDVSRERLVKVRSLIPATVRGLHDINDDGGYTDIALARAALIEAMTLYLSRDTGDGVPR</sequence>
<dbReference type="SUPFAM" id="SSF46689">
    <property type="entry name" value="Homeodomain-like"/>
    <property type="match status" value="1"/>
</dbReference>
<dbReference type="EMBL" id="JAEACQ010000122">
    <property type="protein sequence ID" value="MBL7625899.1"/>
    <property type="molecule type" value="Genomic_DNA"/>
</dbReference>
<dbReference type="GO" id="GO:0003677">
    <property type="term" value="F:DNA binding"/>
    <property type="evidence" value="ECO:0007669"/>
    <property type="project" value="UniProtKB-UniRule"/>
</dbReference>
<reference evidence="4" key="1">
    <citation type="submission" date="2020-12" db="EMBL/GenBank/DDBJ databases">
        <title>Genomic characterization of non-nitrogen-fixing Frankia strains.</title>
        <authorList>
            <person name="Carlos-Shanley C."/>
            <person name="Guerra T."/>
            <person name="Hahn D."/>
        </authorList>
    </citation>
    <scope>NUCLEOTIDE SEQUENCE</scope>
    <source>
        <strain evidence="4">CN6</strain>
    </source>
</reference>
<dbReference type="Gene3D" id="1.10.357.10">
    <property type="entry name" value="Tetracycline Repressor, domain 2"/>
    <property type="match status" value="1"/>
</dbReference>
<feature type="DNA-binding region" description="H-T-H motif" evidence="2">
    <location>
        <begin position="50"/>
        <end position="69"/>
    </location>
</feature>
<evidence type="ECO:0000259" key="3">
    <source>
        <dbReference type="PROSITE" id="PS50977"/>
    </source>
</evidence>